<reference evidence="1" key="1">
    <citation type="submission" date="2016-01" db="EMBL/GenBank/DDBJ databases">
        <title>Genome sequencing of Roseivirga ehrenbergii KMM 6017.</title>
        <authorList>
            <person name="Selvaratnam C."/>
            <person name="Thevarajoo S."/>
            <person name="Goh K.M."/>
            <person name="Ee R."/>
            <person name="Chan K.-G."/>
            <person name="Chong C.S."/>
        </authorList>
    </citation>
    <scope>NUCLEOTIDE SEQUENCE [LARGE SCALE GENOMIC DNA]</scope>
    <source>
        <strain evidence="1">KMM 6017</strain>
    </source>
</reference>
<dbReference type="STRING" id="279360.MB14_10275"/>
<protein>
    <recommendedName>
        <fullName evidence="3">Deoxyribose-phosphate aldolase</fullName>
    </recommendedName>
</protein>
<accession>A0A150WYZ3</accession>
<dbReference type="InterPro" id="IPR045444">
    <property type="entry name" value="DUF6503"/>
</dbReference>
<dbReference type="PROSITE" id="PS51257">
    <property type="entry name" value="PROKAR_LIPOPROTEIN"/>
    <property type="match status" value="1"/>
</dbReference>
<dbReference type="Pfam" id="PF20113">
    <property type="entry name" value="DUF6503"/>
    <property type="match status" value="1"/>
</dbReference>
<dbReference type="Proteomes" id="UP000075583">
    <property type="component" value="Unassembled WGS sequence"/>
</dbReference>
<evidence type="ECO:0008006" key="3">
    <source>
        <dbReference type="Google" id="ProtNLM"/>
    </source>
</evidence>
<evidence type="ECO:0000313" key="1">
    <source>
        <dbReference type="EMBL" id="KYG71694.1"/>
    </source>
</evidence>
<organism evidence="1 2">
    <name type="scientific">Roseivirga ehrenbergii (strain DSM 102268 / JCM 13514 / KCTC 12282 / NCIMB 14502 / KMM 6017)</name>
    <dbReference type="NCBI Taxonomy" id="279360"/>
    <lineage>
        <taxon>Bacteria</taxon>
        <taxon>Pseudomonadati</taxon>
        <taxon>Bacteroidota</taxon>
        <taxon>Cytophagia</taxon>
        <taxon>Cytophagales</taxon>
        <taxon>Roseivirgaceae</taxon>
        <taxon>Roseivirga</taxon>
    </lineage>
</organism>
<evidence type="ECO:0000313" key="2">
    <source>
        <dbReference type="Proteomes" id="UP000075583"/>
    </source>
</evidence>
<sequence length="258" mass="29794">MAYGRIELCKMIRVNPSVFIVLTWVMVSSSCAVNEPTAQQILDSAIQKHGYKSGEPLEIQFDFRGNHYNARISDKGDVYKRTSYKGGNELEDIVTSNTFIRRVNQKEVRMEEDSISSILAGDTRSVVYFALLPYAANREVISKHLMPSIKIKEDTYYKVEVTYGKNGGGKNFENIFVYWINQKTHTIDYLAYSYYINGGGVRFREAYNQREVNGVLFQDYVNYTIDSDFPAHELDYAFQTDQLREISRIDIENVQVTR</sequence>
<keyword evidence="2" id="KW-1185">Reference proteome</keyword>
<gene>
    <name evidence="1" type="ORF">MB14_10275</name>
</gene>
<proteinExistence type="predicted"/>
<name>A0A150WYZ3_ROSEK</name>
<dbReference type="AlphaFoldDB" id="A0A150WYZ3"/>
<dbReference type="EMBL" id="LQZQ01000050">
    <property type="protein sequence ID" value="KYG71694.1"/>
    <property type="molecule type" value="Genomic_DNA"/>
</dbReference>
<comment type="caution">
    <text evidence="1">The sequence shown here is derived from an EMBL/GenBank/DDBJ whole genome shotgun (WGS) entry which is preliminary data.</text>
</comment>